<dbReference type="NCBIfam" id="TIGR00525">
    <property type="entry name" value="folB"/>
    <property type="match status" value="1"/>
</dbReference>
<dbReference type="SUPFAM" id="SSF55083">
    <property type="entry name" value="6-hydroxymethyl-7,8-dihydropterin pyrophosphokinase, HPPK"/>
    <property type="match status" value="1"/>
</dbReference>
<dbReference type="Pfam" id="PF01288">
    <property type="entry name" value="HPPK"/>
    <property type="match status" value="1"/>
</dbReference>
<evidence type="ECO:0000256" key="10">
    <source>
        <dbReference type="SAM" id="MobiDB-lite"/>
    </source>
</evidence>
<keyword evidence="5" id="KW-0547">Nucleotide-binding</keyword>
<comment type="pathway">
    <text evidence="9">Cofactor biosynthesis; tetrahydrofolate biosynthesis; 2-amino-4-hydroxy-6-hydroxymethyl-7,8-dihydropteridine diphosphate from 7,8-dihydroneopterin triphosphate: step 3/4.</text>
</comment>
<dbReference type="PANTHER" id="PTHR43071">
    <property type="entry name" value="2-AMINO-4-HYDROXY-6-HYDROXYMETHYLDIHYDROPTERIDINE PYROPHOSPHOKINASE"/>
    <property type="match status" value="1"/>
</dbReference>
<dbReference type="Gene3D" id="3.30.1130.10">
    <property type="match status" value="1"/>
</dbReference>
<gene>
    <name evidence="12" type="primary">folK</name>
    <name evidence="12" type="ORF">KGD83_26925</name>
</gene>
<dbReference type="InterPro" id="IPR006156">
    <property type="entry name" value="Dihydroneopterin_aldolase"/>
</dbReference>
<comment type="catalytic activity">
    <reaction evidence="9">
        <text>7,8-dihydroneopterin = 6-hydroxymethyl-7,8-dihydropterin + glycolaldehyde</text>
        <dbReference type="Rhea" id="RHEA:10540"/>
        <dbReference type="ChEBI" id="CHEBI:17001"/>
        <dbReference type="ChEBI" id="CHEBI:17071"/>
        <dbReference type="ChEBI" id="CHEBI:44841"/>
        <dbReference type="EC" id="4.1.2.25"/>
    </reaction>
</comment>
<comment type="similarity">
    <text evidence="3">In the N-terminal section; belongs to the DHNA family.</text>
</comment>
<dbReference type="EMBL" id="CP074132">
    <property type="protein sequence ID" value="QUX28794.1"/>
    <property type="molecule type" value="Genomic_DNA"/>
</dbReference>
<dbReference type="InterPro" id="IPR000550">
    <property type="entry name" value="Hppk"/>
</dbReference>
<organism evidence="12 13">
    <name type="scientific">Nocardiopsis akebiae</name>
    <dbReference type="NCBI Taxonomy" id="2831968"/>
    <lineage>
        <taxon>Bacteria</taxon>
        <taxon>Bacillati</taxon>
        <taxon>Actinomycetota</taxon>
        <taxon>Actinomycetes</taxon>
        <taxon>Streptosporangiales</taxon>
        <taxon>Nocardiopsidaceae</taxon>
        <taxon>Nocardiopsis</taxon>
    </lineage>
</organism>
<dbReference type="EC" id="2.7.6.3" evidence="9"/>
<dbReference type="InterPro" id="IPR006157">
    <property type="entry name" value="FolB_dom"/>
</dbReference>
<evidence type="ECO:0000313" key="12">
    <source>
        <dbReference type="EMBL" id="QUX28794.1"/>
    </source>
</evidence>
<dbReference type="CDD" id="cd00534">
    <property type="entry name" value="DHNA_DHNTPE"/>
    <property type="match status" value="1"/>
</dbReference>
<protein>
    <recommendedName>
        <fullName evidence="9">Bifunctional folate synthesis protein</fullName>
    </recommendedName>
    <domain>
        <recommendedName>
            <fullName evidence="9">Dihydroneopterin aldolase</fullName>
            <shortName evidence="9">DHNA</shortName>
            <ecNumber evidence="9">4.1.2.25</ecNumber>
        </recommendedName>
        <alternativeName>
            <fullName evidence="9">7,8-dihydroneopterin aldolase</fullName>
        </alternativeName>
    </domain>
    <domain>
        <recommendedName>
            <fullName evidence="9">2-amino-4-hydroxy-6-hydroxymethyldihydropteridine pyrophosphokinase</fullName>
            <ecNumber evidence="9">2.7.6.3</ecNumber>
        </recommendedName>
        <alternativeName>
            <fullName evidence="9">6-hydroxymethyl-7,8-dihydropterin pyrophosphokinase</fullName>
            <shortName evidence="9">PPPK</shortName>
        </alternativeName>
        <alternativeName>
            <fullName evidence="9">7,8-dihydro-6-hydroxymethylpterin pyrophosphokinase</fullName>
            <shortName evidence="9">HPPK</shortName>
        </alternativeName>
    </domain>
</protein>
<evidence type="ECO:0000256" key="7">
    <source>
        <dbReference type="ARBA" id="ARBA00022840"/>
    </source>
</evidence>
<name>A0ABX8C325_9ACTN</name>
<comment type="function">
    <text evidence="9">Catalyzes the conversion of 7,8-dihydroneopterin to 6-hydroxymethyl-7,8-dihydropterin.</text>
</comment>
<evidence type="ECO:0000256" key="9">
    <source>
        <dbReference type="RuleBase" id="RU362079"/>
    </source>
</evidence>
<evidence type="ECO:0000256" key="8">
    <source>
        <dbReference type="ARBA" id="ARBA00022909"/>
    </source>
</evidence>
<dbReference type="NCBIfam" id="TIGR01498">
    <property type="entry name" value="folK"/>
    <property type="match status" value="1"/>
</dbReference>
<keyword evidence="8 9" id="KW-0289">Folate biosynthesis</keyword>
<comment type="pathway">
    <text evidence="2">Cofactor biosynthesis; tetrahydrofolate biosynthesis; 2-amino-4-hydroxy-6-hydroxymethyl-7,8-dihydropteridine diphosphate from 7,8-dihydroneopterin triphosphate: step 4/4.</text>
</comment>
<dbReference type="PROSITE" id="PS00794">
    <property type="entry name" value="HPPK"/>
    <property type="match status" value="1"/>
</dbReference>
<dbReference type="EC" id="4.1.2.25" evidence="9"/>
<feature type="compositionally biased region" description="Basic and acidic residues" evidence="10">
    <location>
        <begin position="120"/>
        <end position="132"/>
    </location>
</feature>
<dbReference type="Pfam" id="PF02152">
    <property type="entry name" value="FolB"/>
    <property type="match status" value="1"/>
</dbReference>
<dbReference type="InterPro" id="IPR043133">
    <property type="entry name" value="GTP-CH-I_C/QueF"/>
</dbReference>
<comment type="catalytic activity">
    <reaction evidence="1">
        <text>6-hydroxymethyl-7,8-dihydropterin + ATP = (7,8-dihydropterin-6-yl)methyl diphosphate + AMP + H(+)</text>
        <dbReference type="Rhea" id="RHEA:11412"/>
        <dbReference type="ChEBI" id="CHEBI:15378"/>
        <dbReference type="ChEBI" id="CHEBI:30616"/>
        <dbReference type="ChEBI" id="CHEBI:44841"/>
        <dbReference type="ChEBI" id="CHEBI:72950"/>
        <dbReference type="ChEBI" id="CHEBI:456215"/>
        <dbReference type="EC" id="2.7.6.3"/>
    </reaction>
</comment>
<keyword evidence="7" id="KW-0067">ATP-binding</keyword>
<feature type="region of interest" description="Disordered" evidence="10">
    <location>
        <begin position="120"/>
        <end position="141"/>
    </location>
</feature>
<evidence type="ECO:0000256" key="5">
    <source>
        <dbReference type="ARBA" id="ARBA00022741"/>
    </source>
</evidence>
<dbReference type="GO" id="GO:0003848">
    <property type="term" value="F:2-amino-4-hydroxy-6-hydroxymethyldihydropteridine diphosphokinase activity"/>
    <property type="evidence" value="ECO:0007669"/>
    <property type="project" value="UniProtKB-EC"/>
</dbReference>
<accession>A0ABX8C325</accession>
<keyword evidence="4 12" id="KW-0808">Transferase</keyword>
<keyword evidence="9" id="KW-0456">Lyase</keyword>
<dbReference type="InterPro" id="IPR035907">
    <property type="entry name" value="Hppk_sf"/>
</dbReference>
<dbReference type="SMART" id="SM00905">
    <property type="entry name" value="FolB"/>
    <property type="match status" value="1"/>
</dbReference>
<keyword evidence="6" id="KW-0418">Kinase</keyword>
<evidence type="ECO:0000256" key="6">
    <source>
        <dbReference type="ARBA" id="ARBA00022777"/>
    </source>
</evidence>
<evidence type="ECO:0000256" key="3">
    <source>
        <dbReference type="ARBA" id="ARBA00009640"/>
    </source>
</evidence>
<evidence type="ECO:0000313" key="13">
    <source>
        <dbReference type="Proteomes" id="UP000678016"/>
    </source>
</evidence>
<feature type="domain" description="7,8-dihydro-6-hydroxymethylpterin-pyrophosphokinase" evidence="11">
    <location>
        <begin position="229"/>
        <end position="240"/>
    </location>
</feature>
<dbReference type="PANTHER" id="PTHR43071:SF1">
    <property type="entry name" value="2-AMINO-4-HYDROXY-6-HYDROXYMETHYLDIHYDROPTERIDINE PYROPHOSPHOKINASE"/>
    <property type="match status" value="1"/>
</dbReference>
<dbReference type="Gene3D" id="3.30.70.560">
    <property type="entry name" value="7,8-Dihydro-6-hydroxymethylpterin-pyrophosphokinase HPPK"/>
    <property type="match status" value="1"/>
</dbReference>
<dbReference type="CDD" id="cd00483">
    <property type="entry name" value="HPPK"/>
    <property type="match status" value="1"/>
</dbReference>
<sequence>MPDRVALRGLRARGHHGVFDFERREGQDFVVDAVLYLDTAPAAASDDVGDTVHYGLLADRLVAIVTGEPVNLIETLAERLARECLAEPLVERAEVTVHKPSAPIEHEFADVAVTVVRERTRREPGDIGDARDPGGAQDPARRRAVLSLGSNLGDRMATLQGAVDTLLGGADAPVPVAVSPVYETEPVGGPEQGAFLNAVLVVDTDGPPRALLERARAAERAFDRVRGVRWGPRTLDVDVIAFGDVRDDDPELTLPHPRAHERGFVLRPWLDADPGARLPGGGPVADLLEACGEQGLRRRDDLRLRLPGRA</sequence>
<evidence type="ECO:0000259" key="11">
    <source>
        <dbReference type="PROSITE" id="PS00794"/>
    </source>
</evidence>
<reference evidence="13" key="1">
    <citation type="submission" date="2021-05" db="EMBL/GenBank/DDBJ databases">
        <title>Direct Submission.</title>
        <authorList>
            <person name="Li K."/>
            <person name="Gao J."/>
        </authorList>
    </citation>
    <scope>NUCLEOTIDE SEQUENCE [LARGE SCALE GENOMIC DNA]</scope>
    <source>
        <strain evidence="13">HDS12</strain>
    </source>
</reference>
<proteinExistence type="inferred from homology"/>
<comment type="similarity">
    <text evidence="9">Belongs to the DHNA family.</text>
</comment>
<dbReference type="Proteomes" id="UP000678016">
    <property type="component" value="Chromosome"/>
</dbReference>
<dbReference type="SUPFAM" id="SSF55620">
    <property type="entry name" value="Tetrahydrobiopterin biosynthesis enzymes-like"/>
    <property type="match status" value="1"/>
</dbReference>
<dbReference type="NCBIfam" id="TIGR00526">
    <property type="entry name" value="folB_dom"/>
    <property type="match status" value="1"/>
</dbReference>
<evidence type="ECO:0000256" key="2">
    <source>
        <dbReference type="ARBA" id="ARBA00005051"/>
    </source>
</evidence>
<evidence type="ECO:0000256" key="4">
    <source>
        <dbReference type="ARBA" id="ARBA00022679"/>
    </source>
</evidence>
<evidence type="ECO:0000256" key="1">
    <source>
        <dbReference type="ARBA" id="ARBA00000198"/>
    </source>
</evidence>
<keyword evidence="13" id="KW-1185">Reference proteome</keyword>